<sequence>MGEYVKVPAVLMRGGTSKGAYLMMSDLPEDPVLRDQVILSIYGSPDARQISGIGGADPLTSKVALIAPSSREGVDVDYTFGYVGIKEAVVDYEGNCGNMSSAVGPFAIAKGLVPAEEPITRVRIYNTNTSKVIEASVPVKDGEVISEGDYAIAGVPGTGAKISLNFLNSAGSKTGKLLPTGNVVDEITLNSGKKVRVSLVDAANPAVFIKAEDIGLTGKELPVDTETNPAILEIMEDIRTSAAVMMGLAKSKETASSAVPKVAFVAAPADYLTTNGEMVKAQETDLLARTKALAVMHKTYAVTGGICLATAACIEGTVVNEVVSPQARESGEIRIGHPSGILEVFVNLKKLLNGEWDLLQAGVCRTAKPIMEGLVYVPSKLFKK</sequence>
<reference evidence="3 4" key="1">
    <citation type="submission" date="2019-03" db="EMBL/GenBank/DDBJ databases">
        <title>Genomic Encyclopedia of Type Strains, Phase IV (KMG-IV): sequencing the most valuable type-strain genomes for metagenomic binning, comparative biology and taxonomic classification.</title>
        <authorList>
            <person name="Goeker M."/>
        </authorList>
    </citation>
    <scope>NUCLEOTIDE SEQUENCE [LARGE SCALE GENOMIC DNA]</scope>
    <source>
        <strain evidence="3 4">DSM 15969</strain>
    </source>
</reference>
<dbReference type="SUPFAM" id="SSF54506">
    <property type="entry name" value="Diaminopimelate epimerase-like"/>
    <property type="match status" value="2"/>
</dbReference>
<evidence type="ECO:0000256" key="1">
    <source>
        <dbReference type="ARBA" id="ARBA00007673"/>
    </source>
</evidence>
<gene>
    <name evidence="3" type="ORF">EV210_11119</name>
</gene>
<evidence type="ECO:0008006" key="5">
    <source>
        <dbReference type="Google" id="ProtNLM"/>
    </source>
</evidence>
<evidence type="ECO:0000313" key="4">
    <source>
        <dbReference type="Proteomes" id="UP000295063"/>
    </source>
</evidence>
<accession>A0A4R1PWZ3</accession>
<evidence type="ECO:0000313" key="3">
    <source>
        <dbReference type="EMBL" id="TCL35556.1"/>
    </source>
</evidence>
<dbReference type="Proteomes" id="UP000295063">
    <property type="component" value="Unassembled WGS sequence"/>
</dbReference>
<dbReference type="Pfam" id="PF04303">
    <property type="entry name" value="PrpF"/>
    <property type="match status" value="1"/>
</dbReference>
<dbReference type="PANTHER" id="PTHR43709">
    <property type="entry name" value="ACONITATE ISOMERASE-RELATED"/>
    <property type="match status" value="1"/>
</dbReference>
<dbReference type="RefSeq" id="WP_132082313.1">
    <property type="nucleotide sequence ID" value="NZ_SLUI01000011.1"/>
</dbReference>
<comment type="caution">
    <text evidence="3">The sequence shown here is derived from an EMBL/GenBank/DDBJ whole genome shotgun (WGS) entry which is preliminary data.</text>
</comment>
<dbReference type="EMBL" id="SLUI01000011">
    <property type="protein sequence ID" value="TCL35556.1"/>
    <property type="molecule type" value="Genomic_DNA"/>
</dbReference>
<proteinExistence type="inferred from homology"/>
<dbReference type="AlphaFoldDB" id="A0A4R1PWZ3"/>
<dbReference type="OrthoDB" id="9779763at2"/>
<evidence type="ECO:0000256" key="2">
    <source>
        <dbReference type="ARBA" id="ARBA00023235"/>
    </source>
</evidence>
<protein>
    <recommendedName>
        <fullName evidence="5">3-methylitaconate isomerase</fullName>
    </recommendedName>
</protein>
<dbReference type="Gene3D" id="3.10.310.10">
    <property type="entry name" value="Diaminopimelate Epimerase, Chain A, domain 1"/>
    <property type="match status" value="2"/>
</dbReference>
<organism evidence="3 4">
    <name type="scientific">Anaerospora hongkongensis</name>
    <dbReference type="NCBI Taxonomy" id="244830"/>
    <lineage>
        <taxon>Bacteria</taxon>
        <taxon>Bacillati</taxon>
        <taxon>Bacillota</taxon>
        <taxon>Negativicutes</taxon>
        <taxon>Selenomonadales</taxon>
        <taxon>Sporomusaceae</taxon>
        <taxon>Anaerospora</taxon>
    </lineage>
</organism>
<comment type="similarity">
    <text evidence="1">Belongs to the PrpF family.</text>
</comment>
<keyword evidence="2" id="KW-0413">Isomerase</keyword>
<dbReference type="InterPro" id="IPR007400">
    <property type="entry name" value="PrpF-like"/>
</dbReference>
<keyword evidence="4" id="KW-1185">Reference proteome</keyword>
<dbReference type="GO" id="GO:0016853">
    <property type="term" value="F:isomerase activity"/>
    <property type="evidence" value="ECO:0007669"/>
    <property type="project" value="UniProtKB-KW"/>
</dbReference>
<dbReference type="PANTHER" id="PTHR43709:SF2">
    <property type="entry name" value="DUF453 DOMAIN PROTEIN (AFU_ORTHOLOGUE AFUA_6G00360)"/>
    <property type="match status" value="1"/>
</dbReference>
<name>A0A4R1PWZ3_9FIRM</name>